<feature type="domain" description="HTH cro/C1-type" evidence="2">
    <location>
        <begin position="29"/>
        <end position="85"/>
    </location>
</feature>
<keyword evidence="1" id="KW-0238">DNA-binding</keyword>
<keyword evidence="4" id="KW-1185">Reference proteome</keyword>
<gene>
    <name evidence="3" type="ORF">QNJ86_04900</name>
</gene>
<dbReference type="RefSeq" id="WP_283831476.1">
    <property type="nucleotide sequence ID" value="NZ_JASJEU010000008.1"/>
</dbReference>
<dbReference type="CDD" id="cd00093">
    <property type="entry name" value="HTH_XRE"/>
    <property type="match status" value="1"/>
</dbReference>
<evidence type="ECO:0000259" key="2">
    <source>
        <dbReference type="PROSITE" id="PS50943"/>
    </source>
</evidence>
<dbReference type="Pfam" id="PF01381">
    <property type="entry name" value="HTH_3"/>
    <property type="match status" value="1"/>
</dbReference>
<comment type="caution">
    <text evidence="3">The sequence shown here is derived from an EMBL/GenBank/DDBJ whole genome shotgun (WGS) entry which is preliminary data.</text>
</comment>
<dbReference type="InterPro" id="IPR050807">
    <property type="entry name" value="TransReg_Diox_bact_type"/>
</dbReference>
<dbReference type="InterPro" id="IPR001387">
    <property type="entry name" value="Cro/C1-type_HTH"/>
</dbReference>
<dbReference type="Proteomes" id="UP001232750">
    <property type="component" value="Unassembled WGS sequence"/>
</dbReference>
<dbReference type="EMBL" id="JASJEU010000008">
    <property type="protein sequence ID" value="MDJ1650127.1"/>
    <property type="molecule type" value="Genomic_DNA"/>
</dbReference>
<dbReference type="SUPFAM" id="SSF47413">
    <property type="entry name" value="lambda repressor-like DNA-binding domains"/>
    <property type="match status" value="1"/>
</dbReference>
<dbReference type="Gene3D" id="1.10.260.40">
    <property type="entry name" value="lambda repressor-like DNA-binding domains"/>
    <property type="match status" value="1"/>
</dbReference>
<evidence type="ECO:0000256" key="1">
    <source>
        <dbReference type="ARBA" id="ARBA00023125"/>
    </source>
</evidence>
<protein>
    <submittedName>
        <fullName evidence="3">Helix-turn-helix transcriptional regulator</fullName>
    </submittedName>
</protein>
<proteinExistence type="predicted"/>
<organism evidence="3 4">
    <name type="scientific">Gordonibacter faecis</name>
    <dbReference type="NCBI Taxonomy" id="3047475"/>
    <lineage>
        <taxon>Bacteria</taxon>
        <taxon>Bacillati</taxon>
        <taxon>Actinomycetota</taxon>
        <taxon>Coriobacteriia</taxon>
        <taxon>Eggerthellales</taxon>
        <taxon>Eggerthellaceae</taxon>
        <taxon>Gordonibacter</taxon>
    </lineage>
</organism>
<evidence type="ECO:0000313" key="3">
    <source>
        <dbReference type="EMBL" id="MDJ1650127.1"/>
    </source>
</evidence>
<dbReference type="PANTHER" id="PTHR46797">
    <property type="entry name" value="HTH-TYPE TRANSCRIPTIONAL REGULATOR"/>
    <property type="match status" value="1"/>
</dbReference>
<sequence length="88" mass="9999">MPSSKKWITIFQIMEEALDSRYARLGEAIAKKRAEEGLTQRQLAGMIGHTSSHSYVYRIEQGKVRVSFELIIKIADALNVKVSDLIDF</sequence>
<reference evidence="3 4" key="1">
    <citation type="submission" date="2023-05" db="EMBL/GenBank/DDBJ databases">
        <title>Gordonibacter KGMB12511T sp. nov., isolated from faeces of healthy Korean.</title>
        <authorList>
            <person name="Kim H.S."/>
            <person name="Kim J.-S."/>
            <person name="Suh M.K."/>
            <person name="Eom M.K."/>
            <person name="Do H.E."/>
            <person name="Lee J.-S."/>
        </authorList>
    </citation>
    <scope>NUCLEOTIDE SEQUENCE [LARGE SCALE GENOMIC DNA]</scope>
    <source>
        <strain evidence="3 4">KGMB12511</strain>
    </source>
</reference>
<dbReference type="SMART" id="SM00530">
    <property type="entry name" value="HTH_XRE"/>
    <property type="match status" value="1"/>
</dbReference>
<name>A0ABT7DKS6_9ACTN</name>
<dbReference type="PANTHER" id="PTHR46797:SF1">
    <property type="entry name" value="METHYLPHOSPHONATE SYNTHASE"/>
    <property type="match status" value="1"/>
</dbReference>
<accession>A0ABT7DKS6</accession>
<dbReference type="PROSITE" id="PS50943">
    <property type="entry name" value="HTH_CROC1"/>
    <property type="match status" value="1"/>
</dbReference>
<evidence type="ECO:0000313" key="4">
    <source>
        <dbReference type="Proteomes" id="UP001232750"/>
    </source>
</evidence>
<dbReference type="InterPro" id="IPR010982">
    <property type="entry name" value="Lambda_DNA-bd_dom_sf"/>
</dbReference>